<gene>
    <name evidence="1" type="ORF">JRA39_000604</name>
</gene>
<dbReference type="AlphaFoldDB" id="A0AAI9MVL7"/>
<dbReference type="SUPFAM" id="SSF103642">
    <property type="entry name" value="Sec-C motif"/>
    <property type="match status" value="1"/>
</dbReference>
<dbReference type="EMBL" id="AAZDVE040000003">
    <property type="protein sequence ID" value="EMP9431596.1"/>
    <property type="molecule type" value="Genomic_DNA"/>
</dbReference>
<comment type="caution">
    <text evidence="1">The sequence shown here is derived from an EMBL/GenBank/DDBJ whole genome shotgun (WGS) entry which is preliminary data.</text>
</comment>
<proteinExistence type="predicted"/>
<dbReference type="Gene3D" id="3.10.450.50">
    <property type="match status" value="1"/>
</dbReference>
<name>A0AAI9MVL7_PROST</name>
<dbReference type="InterPro" id="IPR004027">
    <property type="entry name" value="SEC_C_motif"/>
</dbReference>
<organism evidence="1">
    <name type="scientific">Providencia stuartii</name>
    <dbReference type="NCBI Taxonomy" id="588"/>
    <lineage>
        <taxon>Bacteria</taxon>
        <taxon>Pseudomonadati</taxon>
        <taxon>Pseudomonadota</taxon>
        <taxon>Gammaproteobacteria</taxon>
        <taxon>Enterobacterales</taxon>
        <taxon>Morganellaceae</taxon>
        <taxon>Providencia</taxon>
    </lineage>
</organism>
<reference evidence="1" key="1">
    <citation type="submission" date="2024-02" db="EMBL/GenBank/DDBJ databases">
        <authorList>
            <consortium name="Clinical and Environmental Microbiology Branch: Whole genome sequencing antimicrobial resistance pathogens in the healthcare setting"/>
        </authorList>
    </citation>
    <scope>NUCLEOTIDE SEQUENCE</scope>
    <source>
        <strain evidence="1">2020GO-00142</strain>
    </source>
</reference>
<accession>A0AAI9MVL7</accession>
<sequence length="30" mass="3454">MNIIKIKPTRNQQCPCGSGVRYKWCCGKLK</sequence>
<protein>
    <submittedName>
        <fullName evidence="1">SEC-C domain-containing protein</fullName>
    </submittedName>
</protein>
<dbReference type="Pfam" id="PF02810">
    <property type="entry name" value="SEC-C"/>
    <property type="match status" value="1"/>
</dbReference>
<evidence type="ECO:0000313" key="1">
    <source>
        <dbReference type="EMBL" id="EMP9431596.1"/>
    </source>
</evidence>
<dbReference type="RefSeq" id="WP_193450983.1">
    <property type="nucleotide sequence ID" value="NZ_BMYH01000011.1"/>
</dbReference>